<feature type="compositionally biased region" description="Polar residues" evidence="4">
    <location>
        <begin position="141"/>
        <end position="152"/>
    </location>
</feature>
<dbReference type="PIRSF" id="PIRSF002070">
    <property type="entry name" value="SSB"/>
    <property type="match status" value="1"/>
</dbReference>
<dbReference type="Gene3D" id="2.40.50.140">
    <property type="entry name" value="Nucleic acid-binding proteins"/>
    <property type="match status" value="1"/>
</dbReference>
<evidence type="ECO:0000256" key="1">
    <source>
        <dbReference type="ARBA" id="ARBA00023125"/>
    </source>
</evidence>
<gene>
    <name evidence="5" type="primary">ssb</name>
    <name evidence="5" type="ORF">GCM10023173_23650</name>
</gene>
<dbReference type="GO" id="GO:0003677">
    <property type="term" value="F:DNA binding"/>
    <property type="evidence" value="ECO:0007669"/>
    <property type="project" value="UniProtKB-KW"/>
</dbReference>
<keyword evidence="6" id="KW-1185">Reference proteome</keyword>
<feature type="region of interest" description="Disordered" evidence="4">
    <location>
        <begin position="109"/>
        <end position="163"/>
    </location>
</feature>
<keyword evidence="1 2" id="KW-0238">DNA-binding</keyword>
<dbReference type="SUPFAM" id="SSF50249">
    <property type="entry name" value="Nucleic acid-binding proteins"/>
    <property type="match status" value="1"/>
</dbReference>
<feature type="compositionally biased region" description="Low complexity" evidence="4">
    <location>
        <begin position="116"/>
        <end position="140"/>
    </location>
</feature>
<dbReference type="InterPro" id="IPR012340">
    <property type="entry name" value="NA-bd_OB-fold"/>
</dbReference>
<proteinExistence type="inferred from homology"/>
<evidence type="ECO:0000313" key="5">
    <source>
        <dbReference type="EMBL" id="GAA4519944.1"/>
    </source>
</evidence>
<comment type="caution">
    <text evidence="5">The sequence shown here is derived from an EMBL/GenBank/DDBJ whole genome shotgun (WGS) entry which is preliminary data.</text>
</comment>
<evidence type="ECO:0000313" key="6">
    <source>
        <dbReference type="Proteomes" id="UP001500394"/>
    </source>
</evidence>
<protein>
    <recommendedName>
        <fullName evidence="2 3">Single-stranded DNA-binding protein</fullName>
        <shortName evidence="2">SSB</shortName>
    </recommendedName>
</protein>
<comment type="caution">
    <text evidence="2">Lacks conserved residue(s) required for the propagation of feature annotation.</text>
</comment>
<dbReference type="CDD" id="cd04496">
    <property type="entry name" value="SSB_OBF"/>
    <property type="match status" value="1"/>
</dbReference>
<accession>A0ABP8R7C1</accession>
<dbReference type="HAMAP" id="MF_00984">
    <property type="entry name" value="SSB"/>
    <property type="match status" value="1"/>
</dbReference>
<evidence type="ECO:0000256" key="4">
    <source>
        <dbReference type="SAM" id="MobiDB-lite"/>
    </source>
</evidence>
<reference evidence="6" key="1">
    <citation type="journal article" date="2019" name="Int. J. Syst. Evol. Microbiol.">
        <title>The Global Catalogue of Microorganisms (GCM) 10K type strain sequencing project: providing services to taxonomists for standard genome sequencing and annotation.</title>
        <authorList>
            <consortium name="The Broad Institute Genomics Platform"/>
            <consortium name="The Broad Institute Genome Sequencing Center for Infectious Disease"/>
            <person name="Wu L."/>
            <person name="Ma J."/>
        </authorList>
    </citation>
    <scope>NUCLEOTIDE SEQUENCE [LARGE SCALE GENOMIC DNA]</scope>
    <source>
        <strain evidence="6">JCM 17858</strain>
    </source>
</reference>
<dbReference type="RefSeq" id="WP_345068700.1">
    <property type="nucleotide sequence ID" value="NZ_BAABGR010000035.1"/>
</dbReference>
<organism evidence="5 6">
    <name type="scientific">Sphingobacterium thermophilum</name>
    <dbReference type="NCBI Taxonomy" id="768534"/>
    <lineage>
        <taxon>Bacteria</taxon>
        <taxon>Pseudomonadati</taxon>
        <taxon>Bacteroidota</taxon>
        <taxon>Sphingobacteriia</taxon>
        <taxon>Sphingobacteriales</taxon>
        <taxon>Sphingobacteriaceae</taxon>
        <taxon>Sphingobacterium</taxon>
    </lineage>
</organism>
<dbReference type="NCBIfam" id="TIGR00621">
    <property type="entry name" value="ssb"/>
    <property type="match status" value="1"/>
</dbReference>
<evidence type="ECO:0000256" key="3">
    <source>
        <dbReference type="PIRNR" id="PIRNR002070"/>
    </source>
</evidence>
<feature type="compositionally biased region" description="Acidic residues" evidence="4">
    <location>
        <begin position="153"/>
        <end position="163"/>
    </location>
</feature>
<dbReference type="PROSITE" id="PS50935">
    <property type="entry name" value="SSB"/>
    <property type="match status" value="1"/>
</dbReference>
<dbReference type="InterPro" id="IPR011344">
    <property type="entry name" value="ssDNA-bd"/>
</dbReference>
<evidence type="ECO:0000256" key="2">
    <source>
        <dbReference type="HAMAP-Rule" id="MF_00984"/>
    </source>
</evidence>
<dbReference type="Proteomes" id="UP001500394">
    <property type="component" value="Unassembled WGS sequence"/>
</dbReference>
<dbReference type="PANTHER" id="PTHR10302">
    <property type="entry name" value="SINGLE-STRANDED DNA-BINDING PROTEIN"/>
    <property type="match status" value="1"/>
</dbReference>
<sequence>MSSVNKVILVGHLGKDPELRYLEGNVSVASFPLATSETFNKDGKKVEQTEWHNIVMWRGLADVAAKYLSKGRLVYIEGKLRTRSYEDKEGIRRYTTEVVAESFNILGRRSDFEGPNTQQGGSNAGAAQSATTPSNTNTTNEGQQISEQSVDFTENEGDDGLPF</sequence>
<dbReference type="Pfam" id="PF00436">
    <property type="entry name" value="SSB"/>
    <property type="match status" value="1"/>
</dbReference>
<dbReference type="PANTHER" id="PTHR10302:SF0">
    <property type="entry name" value="SINGLE-STRANDED DNA-BINDING PROTEIN, MITOCHONDRIAL"/>
    <property type="match status" value="1"/>
</dbReference>
<dbReference type="EMBL" id="BAABGR010000035">
    <property type="protein sequence ID" value="GAA4519944.1"/>
    <property type="molecule type" value="Genomic_DNA"/>
</dbReference>
<name>A0ABP8R7C1_9SPHI</name>
<dbReference type="InterPro" id="IPR000424">
    <property type="entry name" value="Primosome_PriB/ssb"/>
</dbReference>
<comment type="subunit">
    <text evidence="2">Homotetramer.</text>
</comment>